<dbReference type="Proteomes" id="UP000789831">
    <property type="component" value="Unassembled WGS sequence"/>
</dbReference>
<evidence type="ECO:0000256" key="1">
    <source>
        <dbReference type="SAM" id="MobiDB-lite"/>
    </source>
</evidence>
<evidence type="ECO:0000313" key="3">
    <source>
        <dbReference type="Proteomes" id="UP000789831"/>
    </source>
</evidence>
<accession>A0A9N9C1E1</accession>
<protein>
    <submittedName>
        <fullName evidence="2">6094_t:CDS:1</fullName>
    </submittedName>
</protein>
<feature type="region of interest" description="Disordered" evidence="1">
    <location>
        <begin position="1"/>
        <end position="56"/>
    </location>
</feature>
<gene>
    <name evidence="2" type="ORF">AGERDE_LOCUS8334</name>
</gene>
<proteinExistence type="predicted"/>
<feature type="compositionally biased region" description="Basic residues" evidence="1">
    <location>
        <begin position="25"/>
        <end position="38"/>
    </location>
</feature>
<evidence type="ECO:0000313" key="2">
    <source>
        <dbReference type="EMBL" id="CAG8585325.1"/>
    </source>
</evidence>
<dbReference type="OrthoDB" id="10373233at2759"/>
<sequence length="305" mass="35498">MSKFIATNGTHSIMEPEAGPSKSNKSSKSKNHKNRNNHHQNNEIPMNIDSGGGNAVTDDKRRLALERIENQEMEYRKLAQAITKMADCQRELYQTIESINDDKVSEVFAQLFAQLPNDDISNNIYTGIPQYNLINNKKMILPQISSISSFSKNNASNDTAINISKEVVKVPFWPLPDSQPPPQIYHPNPVSQPITNTKIERYRRSRPDKREKWNLTQRQWLTREFRAHYERRVRLDDNVTKKGVAYELEQLIHGRPEIHVYQCVRSYLTGRTSITNLEVLYAIEKWIKTEIAHWGELSEEDFWFD</sequence>
<reference evidence="2" key="1">
    <citation type="submission" date="2021-06" db="EMBL/GenBank/DDBJ databases">
        <authorList>
            <person name="Kallberg Y."/>
            <person name="Tangrot J."/>
            <person name="Rosling A."/>
        </authorList>
    </citation>
    <scope>NUCLEOTIDE SEQUENCE</scope>
    <source>
        <strain evidence="2">MT106</strain>
    </source>
</reference>
<comment type="caution">
    <text evidence="2">The sequence shown here is derived from an EMBL/GenBank/DDBJ whole genome shotgun (WGS) entry which is preliminary data.</text>
</comment>
<keyword evidence="3" id="KW-1185">Reference proteome</keyword>
<feature type="compositionally biased region" description="Polar residues" evidence="1">
    <location>
        <begin position="1"/>
        <end position="11"/>
    </location>
</feature>
<name>A0A9N9C1E1_9GLOM</name>
<dbReference type="AlphaFoldDB" id="A0A9N9C1E1"/>
<organism evidence="2 3">
    <name type="scientific">Ambispora gerdemannii</name>
    <dbReference type="NCBI Taxonomy" id="144530"/>
    <lineage>
        <taxon>Eukaryota</taxon>
        <taxon>Fungi</taxon>
        <taxon>Fungi incertae sedis</taxon>
        <taxon>Mucoromycota</taxon>
        <taxon>Glomeromycotina</taxon>
        <taxon>Glomeromycetes</taxon>
        <taxon>Archaeosporales</taxon>
        <taxon>Ambisporaceae</taxon>
        <taxon>Ambispora</taxon>
    </lineage>
</organism>
<dbReference type="EMBL" id="CAJVPL010001734">
    <property type="protein sequence ID" value="CAG8585325.1"/>
    <property type="molecule type" value="Genomic_DNA"/>
</dbReference>